<feature type="domain" description="PAC" evidence="7">
    <location>
        <begin position="338"/>
        <end position="392"/>
    </location>
</feature>
<feature type="transmembrane region" description="Helical" evidence="5">
    <location>
        <begin position="177"/>
        <end position="199"/>
    </location>
</feature>
<dbReference type="Pfam" id="PF00672">
    <property type="entry name" value="HAMP"/>
    <property type="match status" value="1"/>
</dbReference>
<dbReference type="InterPro" id="IPR000014">
    <property type="entry name" value="PAS"/>
</dbReference>
<dbReference type="GO" id="GO:0009881">
    <property type="term" value="F:photoreceptor activity"/>
    <property type="evidence" value="ECO:0007669"/>
    <property type="project" value="UniProtKB-KW"/>
</dbReference>
<keyword evidence="9" id="KW-0418">Kinase</keyword>
<dbReference type="GO" id="GO:0016020">
    <property type="term" value="C:membrane"/>
    <property type="evidence" value="ECO:0007669"/>
    <property type="project" value="InterPro"/>
</dbReference>
<dbReference type="Gene3D" id="3.30.450.20">
    <property type="entry name" value="PAS domain"/>
    <property type="match status" value="3"/>
</dbReference>
<keyword evidence="5" id="KW-0472">Membrane</keyword>
<evidence type="ECO:0000313" key="9">
    <source>
        <dbReference type="EMBL" id="EEF25357.1"/>
    </source>
</evidence>
<evidence type="ECO:0000259" key="8">
    <source>
        <dbReference type="PROSITE" id="PS50885"/>
    </source>
</evidence>
<evidence type="ECO:0000313" key="10">
    <source>
        <dbReference type="Proteomes" id="UP000008311"/>
    </source>
</evidence>
<evidence type="ECO:0000259" key="7">
    <source>
        <dbReference type="PROSITE" id="PS50113"/>
    </source>
</evidence>
<dbReference type="PANTHER" id="PTHR24422:SF10">
    <property type="entry name" value="CHEMOTAXIS PROTEIN METHYLTRANSFERASE 2"/>
    <property type="match status" value="1"/>
</dbReference>
<dbReference type="Gene3D" id="6.10.340.10">
    <property type="match status" value="1"/>
</dbReference>
<dbReference type="NCBIfam" id="TIGR00229">
    <property type="entry name" value="sensory_box"/>
    <property type="match status" value="3"/>
</dbReference>
<evidence type="ECO:0000256" key="2">
    <source>
        <dbReference type="ARBA" id="ARBA00022606"/>
    </source>
</evidence>
<dbReference type="InParanoid" id="B9TFK7"/>
<dbReference type="InterPro" id="IPR013655">
    <property type="entry name" value="PAS_fold_3"/>
</dbReference>
<dbReference type="SMART" id="SM00091">
    <property type="entry name" value="PAS"/>
    <property type="match status" value="2"/>
</dbReference>
<feature type="domain" description="PAS" evidence="6">
    <location>
        <begin position="1"/>
        <end position="41"/>
    </location>
</feature>
<proteinExistence type="predicted"/>
<dbReference type="Proteomes" id="UP000008311">
    <property type="component" value="Unassembled WGS sequence"/>
</dbReference>
<dbReference type="Pfam" id="PF08447">
    <property type="entry name" value="PAS_3"/>
    <property type="match status" value="1"/>
</dbReference>
<evidence type="ECO:0000256" key="3">
    <source>
        <dbReference type="ARBA" id="ARBA00022991"/>
    </source>
</evidence>
<dbReference type="AlphaFoldDB" id="B9TFK7"/>
<dbReference type="GO" id="GO:0016301">
    <property type="term" value="F:kinase activity"/>
    <property type="evidence" value="ECO:0007669"/>
    <property type="project" value="UniProtKB-KW"/>
</dbReference>
<evidence type="ECO:0000256" key="1">
    <source>
        <dbReference type="ARBA" id="ARBA00022543"/>
    </source>
</evidence>
<keyword evidence="5" id="KW-1133">Transmembrane helix</keyword>
<gene>
    <name evidence="9" type="ORF">RCOM_1815620</name>
</gene>
<dbReference type="Pfam" id="PF13426">
    <property type="entry name" value="PAS_9"/>
    <property type="match status" value="1"/>
</dbReference>
<accession>B9TFK7</accession>
<dbReference type="Pfam" id="PF08448">
    <property type="entry name" value="PAS_4"/>
    <property type="match status" value="1"/>
</dbReference>
<dbReference type="InterPro" id="IPR050903">
    <property type="entry name" value="Bact_Chemotaxis_MeTrfase"/>
</dbReference>
<keyword evidence="5" id="KW-0812">Transmembrane</keyword>
<dbReference type="GO" id="GO:0009637">
    <property type="term" value="P:response to blue light"/>
    <property type="evidence" value="ECO:0007669"/>
    <property type="project" value="UniProtKB-ARBA"/>
</dbReference>
<dbReference type="PROSITE" id="PS50113">
    <property type="entry name" value="PAC"/>
    <property type="match status" value="1"/>
</dbReference>
<dbReference type="InterPro" id="IPR013656">
    <property type="entry name" value="PAS_4"/>
</dbReference>
<dbReference type="GO" id="GO:0007165">
    <property type="term" value="P:signal transduction"/>
    <property type="evidence" value="ECO:0007669"/>
    <property type="project" value="InterPro"/>
</dbReference>
<dbReference type="SUPFAM" id="SSF55785">
    <property type="entry name" value="PYP-like sensor domain (PAS domain)"/>
    <property type="match status" value="3"/>
</dbReference>
<dbReference type="PROSITE" id="PS50885">
    <property type="entry name" value="HAMP"/>
    <property type="match status" value="1"/>
</dbReference>
<dbReference type="InterPro" id="IPR035965">
    <property type="entry name" value="PAS-like_dom_sf"/>
</dbReference>
<dbReference type="EMBL" id="EQ979877">
    <property type="protein sequence ID" value="EEF25357.1"/>
    <property type="molecule type" value="Genomic_DNA"/>
</dbReference>
<dbReference type="InterPro" id="IPR000700">
    <property type="entry name" value="PAS-assoc_C"/>
</dbReference>
<evidence type="ECO:0000256" key="4">
    <source>
        <dbReference type="ARBA" id="ARBA00023170"/>
    </source>
</evidence>
<dbReference type="InterPro" id="IPR001610">
    <property type="entry name" value="PAC"/>
</dbReference>
<protein>
    <submittedName>
        <fullName evidence="9">Sensory transduction histidine kinase, putative</fullName>
    </submittedName>
</protein>
<dbReference type="GO" id="GO:0008276">
    <property type="term" value="F:protein methyltransferase activity"/>
    <property type="evidence" value="ECO:0000318"/>
    <property type="project" value="GO_Central"/>
</dbReference>
<feature type="domain" description="PAS" evidence="6">
    <location>
        <begin position="403"/>
        <end position="441"/>
    </location>
</feature>
<reference evidence="10" key="1">
    <citation type="journal article" date="2010" name="Nat. Biotechnol.">
        <title>Draft genome sequence of the oilseed species Ricinus communis.</title>
        <authorList>
            <person name="Chan A.P."/>
            <person name="Crabtree J."/>
            <person name="Zhao Q."/>
            <person name="Lorenzi H."/>
            <person name="Orvis J."/>
            <person name="Puiu D."/>
            <person name="Melake-Berhan A."/>
            <person name="Jones K.M."/>
            <person name="Redman J."/>
            <person name="Chen G."/>
            <person name="Cahoon E.B."/>
            <person name="Gedil M."/>
            <person name="Stanke M."/>
            <person name="Haas B.J."/>
            <person name="Wortman J.R."/>
            <person name="Fraser-Liggett C.M."/>
            <person name="Ravel J."/>
            <person name="Rabinowicz P.D."/>
        </authorList>
    </citation>
    <scope>NUCLEOTIDE SEQUENCE [LARGE SCALE GENOMIC DNA]</scope>
    <source>
        <strain evidence="10">cv. Hale</strain>
    </source>
</reference>
<organism evidence="9 10">
    <name type="scientific">Ricinus communis</name>
    <name type="common">Castor bean</name>
    <dbReference type="NCBI Taxonomy" id="3988"/>
    <lineage>
        <taxon>Eukaryota</taxon>
        <taxon>Viridiplantae</taxon>
        <taxon>Streptophyta</taxon>
        <taxon>Embryophyta</taxon>
        <taxon>Tracheophyta</taxon>
        <taxon>Spermatophyta</taxon>
        <taxon>Magnoliopsida</taxon>
        <taxon>eudicotyledons</taxon>
        <taxon>Gunneridae</taxon>
        <taxon>Pentapetalae</taxon>
        <taxon>rosids</taxon>
        <taxon>fabids</taxon>
        <taxon>Malpighiales</taxon>
        <taxon>Euphorbiaceae</taxon>
        <taxon>Acalyphoideae</taxon>
        <taxon>Acalypheae</taxon>
        <taxon>Ricinus</taxon>
    </lineage>
</organism>
<sequence>MLTRTDLKGVITYANKDFIQVSGFSEAELVGSSHNIVRHPDMPAAAFADMWRSLKAGKPWTGLVKNRTKHGDFYWVVANATPVTENNQVVGYLSARRKPTRAQIEEASAAYALFNAGNAKGLAIVDGKVVSVSWANKLKNRLGAITVKQRLVGLAATAFALLAAQTGLDVANHAQSLAMSFAGLGLALPVLLALAMIIARSVTQPLAQTLNAVKEITTGNYSTYIDARGSNELSEVLQALKKMQTLLSVNENALKESAIETREQAALFENQLAAINRSTGSMAFDLEGNILAVNDIFLSVLGYTRDALVGMPHSQLVEPAFVSSGDHQAFWQRLTRGESIAGECLRIGQQGQEIWLDATYNPILDTDGKPYKVVQYATDITAQKLRNADFEGQITAIGKSQGVIELGLDGTVLKVNQTYLQMLGYAEHELVGQHVSKVLEPAFADSEAYKALWSKLVNGGSDMGQYKRIAKGGRE</sequence>
<dbReference type="InterPro" id="IPR003660">
    <property type="entry name" value="HAMP_dom"/>
</dbReference>
<keyword evidence="2" id="KW-0716">Sensory transduction</keyword>
<feature type="domain" description="HAMP" evidence="8">
    <location>
        <begin position="200"/>
        <end position="252"/>
    </location>
</feature>
<keyword evidence="3" id="KW-0157">Chromophore</keyword>
<keyword evidence="1" id="KW-0600">Photoreceptor protein</keyword>
<feature type="non-terminal residue" evidence="9">
    <location>
        <position position="475"/>
    </location>
</feature>
<keyword evidence="10" id="KW-1185">Reference proteome</keyword>
<name>B9TFK7_RICCO</name>
<dbReference type="SMART" id="SM00086">
    <property type="entry name" value="PAC"/>
    <property type="match status" value="2"/>
</dbReference>
<evidence type="ECO:0000259" key="6">
    <source>
        <dbReference type="PROSITE" id="PS50112"/>
    </source>
</evidence>
<keyword evidence="4" id="KW-0675">Receptor</keyword>
<feature type="transmembrane region" description="Helical" evidence="5">
    <location>
        <begin position="151"/>
        <end position="171"/>
    </location>
</feature>
<dbReference type="CDD" id="cd06225">
    <property type="entry name" value="HAMP"/>
    <property type="match status" value="1"/>
</dbReference>
<dbReference type="PROSITE" id="PS50112">
    <property type="entry name" value="PAS"/>
    <property type="match status" value="3"/>
</dbReference>
<evidence type="ECO:0000256" key="5">
    <source>
        <dbReference type="SAM" id="Phobius"/>
    </source>
</evidence>
<dbReference type="SUPFAM" id="SSF158472">
    <property type="entry name" value="HAMP domain-like"/>
    <property type="match status" value="1"/>
</dbReference>
<dbReference type="CDD" id="cd00130">
    <property type="entry name" value="PAS"/>
    <property type="match status" value="3"/>
</dbReference>
<keyword evidence="9" id="KW-0808">Transferase</keyword>
<dbReference type="PANTHER" id="PTHR24422">
    <property type="entry name" value="CHEMOTAXIS PROTEIN METHYLTRANSFERASE"/>
    <property type="match status" value="1"/>
</dbReference>
<feature type="domain" description="PAS" evidence="6">
    <location>
        <begin position="282"/>
        <end position="319"/>
    </location>
</feature>